<dbReference type="Proteomes" id="UP001597452">
    <property type="component" value="Unassembled WGS sequence"/>
</dbReference>
<dbReference type="EMBL" id="JBHUMZ010000019">
    <property type="protein sequence ID" value="MFD2638868.1"/>
    <property type="molecule type" value="Genomic_DNA"/>
</dbReference>
<dbReference type="RefSeq" id="WP_054752836.1">
    <property type="nucleotide sequence ID" value="NZ_JBHUMZ010000019.1"/>
</dbReference>
<gene>
    <name evidence="1" type="ORF">ACFSW4_08335</name>
</gene>
<reference evidence="2" key="1">
    <citation type="journal article" date="2019" name="Int. J. Syst. Evol. Microbiol.">
        <title>The Global Catalogue of Microorganisms (GCM) 10K type strain sequencing project: providing services to taxonomists for standard genome sequencing and annotation.</title>
        <authorList>
            <consortium name="The Broad Institute Genomics Platform"/>
            <consortium name="The Broad Institute Genome Sequencing Center for Infectious Disease"/>
            <person name="Wu L."/>
            <person name="Ma J."/>
        </authorList>
    </citation>
    <scope>NUCLEOTIDE SEQUENCE [LARGE SCALE GENOMIC DNA]</scope>
    <source>
        <strain evidence="2">TISTR 1571</strain>
    </source>
</reference>
<accession>A0ABW5QAM6</accession>
<keyword evidence="2" id="KW-1185">Reference proteome</keyword>
<sequence>MSLEHFKDESIPFSELNPELQHHLFDSLIGERVLIKMIKHDELIELEGIIERKSLYLGEVAYDLKVAQDMKAIKVNLLYDIQEVRRMKSQGPMLH</sequence>
<name>A0ABW5QAM6_9BACI</name>
<comment type="caution">
    <text evidence="1">The sequence shown here is derived from an EMBL/GenBank/DDBJ whole genome shotgun (WGS) entry which is preliminary data.</text>
</comment>
<evidence type="ECO:0000313" key="1">
    <source>
        <dbReference type="EMBL" id="MFD2638868.1"/>
    </source>
</evidence>
<protein>
    <submittedName>
        <fullName evidence="1">Uncharacterized protein</fullName>
    </submittedName>
</protein>
<evidence type="ECO:0000313" key="2">
    <source>
        <dbReference type="Proteomes" id="UP001597452"/>
    </source>
</evidence>
<proteinExistence type="predicted"/>
<organism evidence="1 2">
    <name type="scientific">Piscibacillus salipiscarius</name>
    <dbReference type="NCBI Taxonomy" id="299480"/>
    <lineage>
        <taxon>Bacteria</taxon>
        <taxon>Bacillati</taxon>
        <taxon>Bacillota</taxon>
        <taxon>Bacilli</taxon>
        <taxon>Bacillales</taxon>
        <taxon>Bacillaceae</taxon>
        <taxon>Piscibacillus</taxon>
    </lineage>
</organism>